<keyword evidence="4" id="KW-1185">Reference proteome</keyword>
<dbReference type="Proteomes" id="UP000008466">
    <property type="component" value="Chromosome"/>
</dbReference>
<accession>F0RW83</accession>
<keyword evidence="2" id="KW-0472">Membrane</keyword>
<evidence type="ECO:0000313" key="4">
    <source>
        <dbReference type="Proteomes" id="UP000008466"/>
    </source>
</evidence>
<protein>
    <submittedName>
        <fullName evidence="3">Uncharacterized protein</fullName>
    </submittedName>
</protein>
<keyword evidence="2" id="KW-0812">Transmembrane</keyword>
<organism evidence="3 4">
    <name type="scientific">Sphaerochaeta globosa (strain ATCC BAA-1886 / DSM 22777 / Buddy)</name>
    <name type="common">Spirochaeta sp. (strain Buddy)</name>
    <dbReference type="NCBI Taxonomy" id="158189"/>
    <lineage>
        <taxon>Bacteria</taxon>
        <taxon>Pseudomonadati</taxon>
        <taxon>Spirochaetota</taxon>
        <taxon>Spirochaetia</taxon>
        <taxon>Spirochaetales</taxon>
        <taxon>Sphaerochaetaceae</taxon>
        <taxon>Sphaerochaeta</taxon>
    </lineage>
</organism>
<evidence type="ECO:0000313" key="3">
    <source>
        <dbReference type="EMBL" id="ADY13440.1"/>
    </source>
</evidence>
<reference evidence="4" key="1">
    <citation type="submission" date="2011-02" db="EMBL/GenBank/DDBJ databases">
        <title>Complete sequence of Spirochaeta sp. Buddy.</title>
        <authorList>
            <person name="Lucas S."/>
            <person name="Copeland A."/>
            <person name="Lapidus A."/>
            <person name="Cheng J.-F."/>
            <person name="Goodwin L."/>
            <person name="Pitluck S."/>
            <person name="Zeytun A."/>
            <person name="Detter J.C."/>
            <person name="Han C."/>
            <person name="Tapia R."/>
            <person name="Land M."/>
            <person name="Hauser L."/>
            <person name="Kyrpides N."/>
            <person name="Ivanova N."/>
            <person name="Mikhailova N."/>
            <person name="Pagani I."/>
            <person name="Ritalahti K.M."/>
            <person name="Loeffler F.E."/>
            <person name="Woyke T."/>
        </authorList>
    </citation>
    <scope>NUCLEOTIDE SEQUENCE [LARGE SCALE GENOMIC DNA]</scope>
    <source>
        <strain evidence="4">ATCC BAA-1886 / DSM 22777 / Buddy</strain>
    </source>
</reference>
<feature type="transmembrane region" description="Helical" evidence="2">
    <location>
        <begin position="15"/>
        <end position="33"/>
    </location>
</feature>
<feature type="compositionally biased region" description="Basic and acidic residues" evidence="1">
    <location>
        <begin position="64"/>
        <end position="84"/>
    </location>
</feature>
<evidence type="ECO:0000256" key="2">
    <source>
        <dbReference type="SAM" id="Phobius"/>
    </source>
</evidence>
<keyword evidence="2" id="KW-1133">Transmembrane helix</keyword>
<dbReference type="EMBL" id="CP002541">
    <property type="protein sequence ID" value="ADY13440.1"/>
    <property type="molecule type" value="Genomic_DNA"/>
</dbReference>
<proteinExistence type="predicted"/>
<feature type="transmembrane region" description="Helical" evidence="2">
    <location>
        <begin position="39"/>
        <end position="60"/>
    </location>
</feature>
<sequence>MNTHPEKERVQKTTLVYLVVMALIIVLILIAIPNPTFKAIASILVVLVCAIAIISQWMLLGKKPQEDPEPIRKAQEAEQQDTERVSTQTGAPCEVSGQYHCSEHPERKVSMEEGKRFPPCRGDNKGHSAIWMLEA</sequence>
<dbReference type="KEGG" id="sbu:SpiBuddy_1615"/>
<dbReference type="AlphaFoldDB" id="F0RW83"/>
<name>F0RW83_SPHGB</name>
<feature type="region of interest" description="Disordered" evidence="1">
    <location>
        <begin position="64"/>
        <end position="99"/>
    </location>
</feature>
<gene>
    <name evidence="3" type="ordered locus">SpiBuddy_1615</name>
</gene>
<dbReference type="HOGENOM" id="CLU_1884439_0_0_12"/>
<evidence type="ECO:0000256" key="1">
    <source>
        <dbReference type="SAM" id="MobiDB-lite"/>
    </source>
</evidence>
<dbReference type="RefSeq" id="WP_013607290.1">
    <property type="nucleotide sequence ID" value="NC_015152.1"/>
</dbReference>
<dbReference type="OrthoDB" id="9984240at2"/>